<keyword evidence="3" id="KW-1185">Reference proteome</keyword>
<gene>
    <name evidence="2" type="ORF">pdam_00020901</name>
</gene>
<feature type="compositionally biased region" description="Polar residues" evidence="1">
    <location>
        <begin position="689"/>
        <end position="729"/>
    </location>
</feature>
<feature type="compositionally biased region" description="Polar residues" evidence="1">
    <location>
        <begin position="286"/>
        <end position="303"/>
    </location>
</feature>
<proteinExistence type="predicted"/>
<reference evidence="2 3" key="1">
    <citation type="journal article" date="2018" name="Sci. Rep.">
        <title>Comparative analysis of the Pocillopora damicornis genome highlights role of immune system in coral evolution.</title>
        <authorList>
            <person name="Cunning R."/>
            <person name="Bay R.A."/>
            <person name="Gillette P."/>
            <person name="Baker A.C."/>
            <person name="Traylor-Knowles N."/>
        </authorList>
    </citation>
    <scope>NUCLEOTIDE SEQUENCE [LARGE SCALE GENOMIC DNA]</scope>
    <source>
        <strain evidence="2">RSMAS</strain>
        <tissue evidence="2">Whole animal</tissue>
    </source>
</reference>
<comment type="caution">
    <text evidence="2">The sequence shown here is derived from an EMBL/GenBank/DDBJ whole genome shotgun (WGS) entry which is preliminary data.</text>
</comment>
<dbReference type="Proteomes" id="UP000275408">
    <property type="component" value="Unassembled WGS sequence"/>
</dbReference>
<feature type="region of interest" description="Disordered" evidence="1">
    <location>
        <begin position="617"/>
        <end position="648"/>
    </location>
</feature>
<organism evidence="2 3">
    <name type="scientific">Pocillopora damicornis</name>
    <name type="common">Cauliflower coral</name>
    <name type="synonym">Millepora damicornis</name>
    <dbReference type="NCBI Taxonomy" id="46731"/>
    <lineage>
        <taxon>Eukaryota</taxon>
        <taxon>Metazoa</taxon>
        <taxon>Cnidaria</taxon>
        <taxon>Anthozoa</taxon>
        <taxon>Hexacorallia</taxon>
        <taxon>Scleractinia</taxon>
        <taxon>Astrocoeniina</taxon>
        <taxon>Pocilloporidae</taxon>
        <taxon>Pocillopora</taxon>
    </lineage>
</organism>
<dbReference type="AlphaFoldDB" id="A0A3M6UJZ4"/>
<accession>A0A3M6UJZ4</accession>
<name>A0A3M6UJZ4_POCDA</name>
<feature type="region of interest" description="Disordered" evidence="1">
    <location>
        <begin position="491"/>
        <end position="526"/>
    </location>
</feature>
<feature type="compositionally biased region" description="Polar residues" evidence="1">
    <location>
        <begin position="557"/>
        <end position="567"/>
    </location>
</feature>
<feature type="region of interest" description="Disordered" evidence="1">
    <location>
        <begin position="401"/>
        <end position="424"/>
    </location>
</feature>
<protein>
    <submittedName>
        <fullName evidence="2">Uncharacterized protein</fullName>
    </submittedName>
</protein>
<evidence type="ECO:0000256" key="1">
    <source>
        <dbReference type="SAM" id="MobiDB-lite"/>
    </source>
</evidence>
<dbReference type="OMA" id="KEPHAND"/>
<sequence>MAFAFGDSYLKLPPISQEGSVEIDGEDSKRNLGIVRDKHGLVRLPPIVRLDSLRSTSTAQRFRNETPTAVSSEKTEVAMSRSPMKITDKMGSLRLQGRSKKLKKYDNKSEDEMKLIMEAAVKETNEDETSFFDSENVSHEKERAGCQRLGSSSALLSLTGNGELLPAHKDSILSRRGSNTFQPTKKLTRSRRLVKSSPELSNRKKNMRLLADGNISEHSLSSLAAGSMPVVRSDPSSRPQLAVQDIDGSKLSQVQNYAKIEEKAKEYGGKRRNHSNQRWKIDVANLPQSTPSSPVCSESANSEIKQKGRKSLNDITDAEQFVDRRRPSLKKQNLVYDADVDVLKIEGKSCSQSERKLQRGDALTECNVEMLDLPRNEEKRNSLYDLQQILTLLQKEDLKRQASNTASSSRNASATSNASGREPSESVYDLREFLLMAAAEASSAGQLKKTQTNKLSANNSQTSSSSHLAPPGREKDGRKGSVYDLMEFLTLGNSSETGSGSTSENSSRSTSPRILSSPHASSSSNNLLSVSVANSGEESRRASTYDLMEFLSLPRSGGNSRPDSGPSSPALHEEGSSAAESKMSDSGTEKVKEKRSLSMYDLEEFLSMTSDIPPLVRVTPWEEEQKTNSSKTISDSEEGAKRDLQQPRGSVYDLSEILSVLQQENEKRHESASNLRQMLFHFQREAEKTGQSSLTQSTNVPAKCTVGSSPVTPTIENSGYSTGSDQVASTDAPKNMDVTENSRHMSVYDLREFLSLYAAQQNPSATHQQQLSSAVSLRRKFSGVSQSGVSILVTDESNRSIDSEFYEDVFLPVPSTEPSGASDPSRKRSSIYDLREFLSILNADESPLRRRLSSVSSASTKSSESESESNSAKTTGPLKPAGPSHGRENSSRPQLFPRQDSGGSLSLYDLGEFLSLLNTEESPLRRRLSSVNDKISAQGEEGARTPVLSRSDSEKGLYSLEEILTVMNELEQRNSCENMSGDIEGNVGEEISIQVPTLPPKADTTNMQSLPTRKLLQPQRSLKSVPETSEVKNTHSNSL</sequence>
<dbReference type="OrthoDB" id="5965074at2759"/>
<feature type="compositionally biased region" description="Low complexity" evidence="1">
    <location>
        <begin position="402"/>
        <end position="419"/>
    </location>
</feature>
<feature type="region of interest" description="Disordered" evidence="1">
    <location>
        <begin position="849"/>
        <end position="902"/>
    </location>
</feature>
<feature type="region of interest" description="Disordered" evidence="1">
    <location>
        <begin position="553"/>
        <end position="595"/>
    </location>
</feature>
<feature type="compositionally biased region" description="Low complexity" evidence="1">
    <location>
        <begin position="492"/>
        <end position="526"/>
    </location>
</feature>
<dbReference type="EMBL" id="RCHS01001352">
    <property type="protein sequence ID" value="RMX53967.1"/>
    <property type="molecule type" value="Genomic_DNA"/>
</dbReference>
<feature type="compositionally biased region" description="Low complexity" evidence="1">
    <location>
        <begin position="853"/>
        <end position="875"/>
    </location>
</feature>
<feature type="region of interest" description="Disordered" evidence="1">
    <location>
        <begin position="997"/>
        <end position="1039"/>
    </location>
</feature>
<feature type="compositionally biased region" description="Polar residues" evidence="1">
    <location>
        <begin position="443"/>
        <end position="455"/>
    </location>
</feature>
<evidence type="ECO:0000313" key="2">
    <source>
        <dbReference type="EMBL" id="RMX53967.1"/>
    </source>
</evidence>
<feature type="region of interest" description="Disordered" evidence="1">
    <location>
        <begin position="286"/>
        <end position="309"/>
    </location>
</feature>
<evidence type="ECO:0000313" key="3">
    <source>
        <dbReference type="Proteomes" id="UP000275408"/>
    </source>
</evidence>
<feature type="region of interest" description="Disordered" evidence="1">
    <location>
        <begin position="688"/>
        <end position="737"/>
    </location>
</feature>
<feature type="region of interest" description="Disordered" evidence="1">
    <location>
        <begin position="443"/>
        <end position="479"/>
    </location>
</feature>
<feature type="compositionally biased region" description="Low complexity" evidence="1">
    <location>
        <begin position="456"/>
        <end position="466"/>
    </location>
</feature>